<organism evidence="1 2">
    <name type="scientific">Pedobacter hartonius</name>
    <dbReference type="NCBI Taxonomy" id="425514"/>
    <lineage>
        <taxon>Bacteria</taxon>
        <taxon>Pseudomonadati</taxon>
        <taxon>Bacteroidota</taxon>
        <taxon>Sphingobacteriia</taxon>
        <taxon>Sphingobacteriales</taxon>
        <taxon>Sphingobacteriaceae</taxon>
        <taxon>Pedobacter</taxon>
    </lineage>
</organism>
<gene>
    <name evidence="1" type="ORF">SAMN05443550_102211</name>
</gene>
<evidence type="ECO:0000313" key="2">
    <source>
        <dbReference type="Proteomes" id="UP000198850"/>
    </source>
</evidence>
<reference evidence="1 2" key="1">
    <citation type="submission" date="2016-10" db="EMBL/GenBank/DDBJ databases">
        <authorList>
            <person name="de Groot N.N."/>
        </authorList>
    </citation>
    <scope>NUCLEOTIDE SEQUENCE [LARGE SCALE GENOMIC DNA]</scope>
    <source>
        <strain evidence="1 2">DSM 19033</strain>
    </source>
</reference>
<evidence type="ECO:0000313" key="1">
    <source>
        <dbReference type="EMBL" id="SEA17810.1"/>
    </source>
</evidence>
<keyword evidence="2" id="KW-1185">Reference proteome</keyword>
<accession>A0A1H3Z2C6</accession>
<dbReference type="AlphaFoldDB" id="A0A1H3Z2C6"/>
<name>A0A1H3Z2C6_9SPHI</name>
<sequence length="139" mass="15530">MKTTILWLSLIFAFSITGKGQEYKVSYIAYKSDVKSQKEGFATSIPIFKNSILKIADNGNIINVTKLTDNIFKNYVNKLTWNRKNAVYVSDIVDTNGLSYSLMADVNKGATIITLTAFVKNETKGKVIDCITVLYKPSK</sequence>
<dbReference type="Proteomes" id="UP000198850">
    <property type="component" value="Unassembled WGS sequence"/>
</dbReference>
<dbReference type="STRING" id="425514.SAMN05443550_102211"/>
<dbReference type="RefSeq" id="WP_090555373.1">
    <property type="nucleotide sequence ID" value="NZ_FNRA01000002.1"/>
</dbReference>
<protein>
    <submittedName>
        <fullName evidence="1">Uncharacterized protein</fullName>
    </submittedName>
</protein>
<proteinExistence type="predicted"/>
<dbReference type="EMBL" id="FNRA01000002">
    <property type="protein sequence ID" value="SEA17810.1"/>
    <property type="molecule type" value="Genomic_DNA"/>
</dbReference>